<reference evidence="1 2" key="1">
    <citation type="submission" date="2016-08" db="EMBL/GenBank/DDBJ databases">
        <authorList>
            <person name="Seilhamer J.J."/>
        </authorList>
    </citation>
    <scope>NUCLEOTIDE SEQUENCE [LARGE SCALE GENOMIC DNA]</scope>
    <source>
        <strain evidence="1 2">KH-21-114</strain>
    </source>
</reference>
<dbReference type="EMBL" id="MINH01000019">
    <property type="protein sequence ID" value="POG10571.1"/>
    <property type="molecule type" value="Genomic_DNA"/>
</dbReference>
<proteinExistence type="predicted"/>
<accession>A0A2S3X4Q7</accession>
<dbReference type="Proteomes" id="UP000237230">
    <property type="component" value="Unassembled WGS sequence"/>
</dbReference>
<dbReference type="RefSeq" id="WP_103447342.1">
    <property type="nucleotide sequence ID" value="NZ_JABFDQ010000003.1"/>
</dbReference>
<name>A0A2S3X4Q7_PSEPU</name>
<reference evidence="1 2" key="2">
    <citation type="submission" date="2018-03" db="EMBL/GenBank/DDBJ databases">
        <title>Draft genome of Pseudomonas putida strain KH-21-114.</title>
        <authorList>
            <person name="Yoshizawa S."/>
            <person name="Khan N.H."/>
            <person name="Nishimura M."/>
            <person name="Chiura H.X."/>
            <person name="Ogura Y."/>
            <person name="Hayashi T."/>
            <person name="Kogure K."/>
        </authorList>
    </citation>
    <scope>NUCLEOTIDE SEQUENCE [LARGE SCALE GENOMIC DNA]</scope>
    <source>
        <strain evidence="1 2">KH-21-114</strain>
    </source>
</reference>
<evidence type="ECO:0000313" key="1">
    <source>
        <dbReference type="EMBL" id="POG10571.1"/>
    </source>
</evidence>
<gene>
    <name evidence="1" type="ORF">BGP84_12875</name>
</gene>
<organism evidence="1 2">
    <name type="scientific">Pseudomonas putida</name>
    <name type="common">Arthrobacter siderocapsulatus</name>
    <dbReference type="NCBI Taxonomy" id="303"/>
    <lineage>
        <taxon>Bacteria</taxon>
        <taxon>Pseudomonadati</taxon>
        <taxon>Pseudomonadota</taxon>
        <taxon>Gammaproteobacteria</taxon>
        <taxon>Pseudomonadales</taxon>
        <taxon>Pseudomonadaceae</taxon>
        <taxon>Pseudomonas</taxon>
    </lineage>
</organism>
<protein>
    <submittedName>
        <fullName evidence="1">Uncharacterized protein</fullName>
    </submittedName>
</protein>
<evidence type="ECO:0000313" key="2">
    <source>
        <dbReference type="Proteomes" id="UP000237230"/>
    </source>
</evidence>
<dbReference type="OrthoDB" id="9908915at2"/>
<dbReference type="AlphaFoldDB" id="A0A2S3X4Q7"/>
<sequence>MASIDESLDEARIIERALLRIKAIGLAKGVDEVTYRFGLATGYIAAALDCGILSNDQWERLLVLAEQTQESHPRSNGSSGRFD</sequence>
<comment type="caution">
    <text evidence="1">The sequence shown here is derived from an EMBL/GenBank/DDBJ whole genome shotgun (WGS) entry which is preliminary data.</text>
</comment>